<sequence>MRRLARGSAIYSFIFHSHETAVEETIPTQLELLMSGSRYKRLPIPYSDERLSESDGLLLQAGCAAHAKQTARSKTFHRLRTRTILFRVEDTASLCSAAGQQD</sequence>
<dbReference type="AlphaFoldDB" id="A0A016W8F9"/>
<dbReference type="EMBL" id="JARK01000682">
    <property type="protein sequence ID" value="EYC35303.1"/>
    <property type="molecule type" value="Genomic_DNA"/>
</dbReference>
<name>A0A016W8F9_9BILA</name>
<dbReference type="Proteomes" id="UP000024635">
    <property type="component" value="Unassembled WGS sequence"/>
</dbReference>
<evidence type="ECO:0000313" key="1">
    <source>
        <dbReference type="EMBL" id="EYC35303.1"/>
    </source>
</evidence>
<reference evidence="2" key="1">
    <citation type="journal article" date="2015" name="Nat. Genet.">
        <title>The genome and transcriptome of the zoonotic hookworm Ancylostoma ceylanicum identify infection-specific gene families.</title>
        <authorList>
            <person name="Schwarz E.M."/>
            <person name="Hu Y."/>
            <person name="Antoshechkin I."/>
            <person name="Miller M.M."/>
            <person name="Sternberg P.W."/>
            <person name="Aroian R.V."/>
        </authorList>
    </citation>
    <scope>NUCLEOTIDE SEQUENCE</scope>
    <source>
        <strain evidence="2">HY135</strain>
    </source>
</reference>
<keyword evidence="2" id="KW-1185">Reference proteome</keyword>
<evidence type="ECO:0000313" key="2">
    <source>
        <dbReference type="Proteomes" id="UP000024635"/>
    </source>
</evidence>
<accession>A0A016W8F9</accession>
<gene>
    <name evidence="1" type="primary">Acey_s1082.g3569</name>
    <name evidence="1" type="ORF">Y032_1082g3569</name>
</gene>
<protein>
    <submittedName>
        <fullName evidence="1">Uncharacterized protein</fullName>
    </submittedName>
</protein>
<proteinExistence type="predicted"/>
<comment type="caution">
    <text evidence="1">The sequence shown here is derived from an EMBL/GenBank/DDBJ whole genome shotgun (WGS) entry which is preliminary data.</text>
</comment>
<organism evidence="1 2">
    <name type="scientific">Ancylostoma ceylanicum</name>
    <dbReference type="NCBI Taxonomy" id="53326"/>
    <lineage>
        <taxon>Eukaryota</taxon>
        <taxon>Metazoa</taxon>
        <taxon>Ecdysozoa</taxon>
        <taxon>Nematoda</taxon>
        <taxon>Chromadorea</taxon>
        <taxon>Rhabditida</taxon>
        <taxon>Rhabditina</taxon>
        <taxon>Rhabditomorpha</taxon>
        <taxon>Strongyloidea</taxon>
        <taxon>Ancylostomatidae</taxon>
        <taxon>Ancylostomatinae</taxon>
        <taxon>Ancylostoma</taxon>
    </lineage>
</organism>